<dbReference type="SUPFAM" id="SSF46785">
    <property type="entry name" value="Winged helix' DNA-binding domain"/>
    <property type="match status" value="1"/>
</dbReference>
<sequence>MKNRIRYTINDVNNNRFYQMPKFLFEGEFKNLSNDARILYSLLRDRHELSMSNNWINEKGEVYLIFTREDIAELLGCSQPTLRKAIKQLIGTGLMEEERQGANRPNRIYLTVINIKKEEPKEKQKRENKGSKDGSIDEKTKGNIEDEKQKPSPQKMD</sequence>
<gene>
    <name evidence="3" type="ORF">NSA23_11920</name>
</gene>
<evidence type="ECO:0000256" key="1">
    <source>
        <dbReference type="SAM" id="MobiDB-lite"/>
    </source>
</evidence>
<dbReference type="RefSeq" id="WP_050069697.1">
    <property type="nucleotide sequence ID" value="NZ_CABKTM010000008.1"/>
</dbReference>
<accession>A0A9X2MPM0</accession>
<dbReference type="OrthoDB" id="1695311at2"/>
<dbReference type="InterPro" id="IPR010724">
    <property type="entry name" value="RepA_N"/>
</dbReference>
<dbReference type="EMBL" id="JANJZL010000009">
    <property type="protein sequence ID" value="MCR2044811.1"/>
    <property type="molecule type" value="Genomic_DNA"/>
</dbReference>
<keyword evidence="4" id="KW-1185">Reference proteome</keyword>
<protein>
    <submittedName>
        <fullName evidence="3">Replication initiator protein A</fullName>
    </submittedName>
</protein>
<dbReference type="InterPro" id="IPR011991">
    <property type="entry name" value="ArsR-like_HTH"/>
</dbReference>
<dbReference type="InterPro" id="IPR036390">
    <property type="entry name" value="WH_DNA-bd_sf"/>
</dbReference>
<feature type="region of interest" description="Disordered" evidence="1">
    <location>
        <begin position="119"/>
        <end position="157"/>
    </location>
</feature>
<reference evidence="3" key="1">
    <citation type="submission" date="2022-07" db="EMBL/GenBank/DDBJ databases">
        <title>Enhanced cultured diversity of the mouse gut microbiota enables custom-made synthetic communities.</title>
        <authorList>
            <person name="Afrizal A."/>
        </authorList>
    </citation>
    <scope>NUCLEOTIDE SEQUENCE</scope>
    <source>
        <strain evidence="3">DSM 29482</strain>
    </source>
</reference>
<dbReference type="CDD" id="cd00090">
    <property type="entry name" value="HTH_ARSR"/>
    <property type="match status" value="1"/>
</dbReference>
<name>A0A9X2MPM0_9FIRM</name>
<dbReference type="AlphaFoldDB" id="A0A9X2MPM0"/>
<organism evidence="3 4">
    <name type="scientific">Anaerosalibacter massiliensis</name>
    <dbReference type="NCBI Taxonomy" id="1347392"/>
    <lineage>
        <taxon>Bacteria</taxon>
        <taxon>Bacillati</taxon>
        <taxon>Bacillota</taxon>
        <taxon>Tissierellia</taxon>
        <taxon>Tissierellales</taxon>
        <taxon>Sporanaerobacteraceae</taxon>
        <taxon>Anaerosalibacter</taxon>
    </lineage>
</organism>
<dbReference type="Gene3D" id="1.10.10.10">
    <property type="entry name" value="Winged helix-like DNA-binding domain superfamily/Winged helix DNA-binding domain"/>
    <property type="match status" value="1"/>
</dbReference>
<evidence type="ECO:0000313" key="3">
    <source>
        <dbReference type="EMBL" id="MCR2044811.1"/>
    </source>
</evidence>
<evidence type="ECO:0000313" key="4">
    <source>
        <dbReference type="Proteomes" id="UP001142078"/>
    </source>
</evidence>
<dbReference type="InterPro" id="IPR036388">
    <property type="entry name" value="WH-like_DNA-bd_sf"/>
</dbReference>
<evidence type="ECO:0000259" key="2">
    <source>
        <dbReference type="Pfam" id="PF06970"/>
    </source>
</evidence>
<proteinExistence type="predicted"/>
<dbReference type="Pfam" id="PF06970">
    <property type="entry name" value="RepA_N"/>
    <property type="match status" value="1"/>
</dbReference>
<comment type="caution">
    <text evidence="3">The sequence shown here is derived from an EMBL/GenBank/DDBJ whole genome shotgun (WGS) entry which is preliminary data.</text>
</comment>
<dbReference type="Proteomes" id="UP001142078">
    <property type="component" value="Unassembled WGS sequence"/>
</dbReference>
<feature type="domain" description="Replication initiator A N-terminal" evidence="2">
    <location>
        <begin position="15"/>
        <end position="89"/>
    </location>
</feature>